<dbReference type="EMBL" id="CAKMRJ010001130">
    <property type="protein sequence ID" value="CAH1423855.1"/>
    <property type="molecule type" value="Genomic_DNA"/>
</dbReference>
<protein>
    <submittedName>
        <fullName evidence="1">Uncharacterized protein</fullName>
    </submittedName>
</protein>
<evidence type="ECO:0000313" key="2">
    <source>
        <dbReference type="Proteomes" id="UP001157418"/>
    </source>
</evidence>
<dbReference type="AlphaFoldDB" id="A0AAU9MPG7"/>
<organism evidence="1 2">
    <name type="scientific">Lactuca virosa</name>
    <dbReference type="NCBI Taxonomy" id="75947"/>
    <lineage>
        <taxon>Eukaryota</taxon>
        <taxon>Viridiplantae</taxon>
        <taxon>Streptophyta</taxon>
        <taxon>Embryophyta</taxon>
        <taxon>Tracheophyta</taxon>
        <taxon>Spermatophyta</taxon>
        <taxon>Magnoliopsida</taxon>
        <taxon>eudicotyledons</taxon>
        <taxon>Gunneridae</taxon>
        <taxon>Pentapetalae</taxon>
        <taxon>asterids</taxon>
        <taxon>campanulids</taxon>
        <taxon>Asterales</taxon>
        <taxon>Asteraceae</taxon>
        <taxon>Cichorioideae</taxon>
        <taxon>Cichorieae</taxon>
        <taxon>Lactucinae</taxon>
        <taxon>Lactuca</taxon>
    </lineage>
</organism>
<reference evidence="1 2" key="1">
    <citation type="submission" date="2022-01" db="EMBL/GenBank/DDBJ databases">
        <authorList>
            <person name="Xiong W."/>
            <person name="Schranz E."/>
        </authorList>
    </citation>
    <scope>NUCLEOTIDE SEQUENCE [LARGE SCALE GENOMIC DNA]</scope>
</reference>
<dbReference type="Proteomes" id="UP001157418">
    <property type="component" value="Unassembled WGS sequence"/>
</dbReference>
<evidence type="ECO:0000313" key="1">
    <source>
        <dbReference type="EMBL" id="CAH1423855.1"/>
    </source>
</evidence>
<accession>A0AAU9MPG7</accession>
<keyword evidence="2" id="KW-1185">Reference proteome</keyword>
<comment type="caution">
    <text evidence="1">The sequence shown here is derived from an EMBL/GenBank/DDBJ whole genome shotgun (WGS) entry which is preliminary data.</text>
</comment>
<sequence>MEPQNGIWFRLNTITLNREKIENPDGRFSGAVHRQQNLIGGCCLRSIDNNGHGKHLGDSSSIGGAAVDVSGRPVVASFLIVRSEGVRGVWVVFLDQSPQRKGVALVLHSTPSFLVVGCRFEQ</sequence>
<gene>
    <name evidence="1" type="ORF">LVIROSA_LOCUS11110</name>
</gene>
<name>A0AAU9MPG7_9ASTR</name>
<proteinExistence type="predicted"/>